<dbReference type="Proteomes" id="UP000233414">
    <property type="component" value="Unassembled WGS sequence"/>
</dbReference>
<protein>
    <submittedName>
        <fullName evidence="4">Carbohydrate kinase family protein</fullName>
    </submittedName>
</protein>
<dbReference type="GO" id="GO:0016301">
    <property type="term" value="F:kinase activity"/>
    <property type="evidence" value="ECO:0007669"/>
    <property type="project" value="UniProtKB-KW"/>
</dbReference>
<dbReference type="EMBL" id="PGYQ01000022">
    <property type="protein sequence ID" value="PKL71998.1"/>
    <property type="molecule type" value="Genomic_DNA"/>
</dbReference>
<evidence type="ECO:0000256" key="1">
    <source>
        <dbReference type="ARBA" id="ARBA00022679"/>
    </source>
</evidence>
<evidence type="ECO:0000259" key="3">
    <source>
        <dbReference type="Pfam" id="PF00294"/>
    </source>
</evidence>
<dbReference type="AlphaFoldDB" id="A0A2N1UMN2"/>
<dbReference type="PROSITE" id="PS00583">
    <property type="entry name" value="PFKB_KINASES_1"/>
    <property type="match status" value="1"/>
</dbReference>
<dbReference type="CDD" id="cd01942">
    <property type="entry name" value="ribokinase_group_A"/>
    <property type="match status" value="1"/>
</dbReference>
<evidence type="ECO:0000313" key="5">
    <source>
        <dbReference type="Proteomes" id="UP000233414"/>
    </source>
</evidence>
<feature type="domain" description="Carbohydrate kinase PfkB" evidence="3">
    <location>
        <begin position="35"/>
        <end position="291"/>
    </location>
</feature>
<reference evidence="4 5" key="1">
    <citation type="journal article" date="2017" name="ISME J.">
        <title>Potential for microbial H2 and metal transformations associated with novel bacteria and archaea in deep terrestrial subsurface sediments.</title>
        <authorList>
            <person name="Hernsdorf A.W."/>
            <person name="Amano Y."/>
            <person name="Miyakawa K."/>
            <person name="Ise K."/>
            <person name="Suzuki Y."/>
            <person name="Anantharaman K."/>
            <person name="Probst A."/>
            <person name="Burstein D."/>
            <person name="Thomas B.C."/>
            <person name="Banfield J.F."/>
        </authorList>
    </citation>
    <scope>NUCLEOTIDE SEQUENCE [LARGE SCALE GENOMIC DNA]</scope>
    <source>
        <strain evidence="4">HGW-Kuenenbacteria-1</strain>
    </source>
</reference>
<dbReference type="PANTHER" id="PTHR10584:SF166">
    <property type="entry name" value="RIBOKINASE"/>
    <property type="match status" value="1"/>
</dbReference>
<name>A0A2N1UMN2_9BACT</name>
<organism evidence="4 5">
    <name type="scientific">Candidatus Kuenenbacteria bacterium HGW-Kuenenbacteria-1</name>
    <dbReference type="NCBI Taxonomy" id="2013812"/>
    <lineage>
        <taxon>Bacteria</taxon>
        <taxon>Candidatus Kueneniibacteriota</taxon>
    </lineage>
</organism>
<dbReference type="Gene3D" id="3.40.1190.20">
    <property type="match status" value="1"/>
</dbReference>
<sequence length="308" mass="35186">MSILIVGSLAYDYVMDFPDSFKNHIMPKQLHILNVSFAVDKIEKNFGGCAGNIAYNVKLLGEEPIIFSSLGADAQDYLSHFKKYKIKNKYINISKQKNTASVYIITDKKDNQISAFYSGALKETTNKSINKIKEKIKLALISPTYKDNMIKYARECYENKILFVFDPGQQITEFKKKELQEMISKAKFVIGNDYEIKLMQKKTKWNISKMLNKTEVIIITLEEKGSKIITQNETINIDSCLLKKIEDPTGAGDAYRAGFFTAYIEGKDLKICGKYASLVAKYAIENYGTQNHFFTRKEIDKKLSNVKL</sequence>
<keyword evidence="1" id="KW-0808">Transferase</keyword>
<gene>
    <name evidence="4" type="ORF">CVV26_03365</name>
</gene>
<dbReference type="PANTHER" id="PTHR10584">
    <property type="entry name" value="SUGAR KINASE"/>
    <property type="match status" value="1"/>
</dbReference>
<dbReference type="Pfam" id="PF00294">
    <property type="entry name" value="PfkB"/>
    <property type="match status" value="1"/>
</dbReference>
<keyword evidence="2 4" id="KW-0418">Kinase</keyword>
<evidence type="ECO:0000256" key="2">
    <source>
        <dbReference type="ARBA" id="ARBA00022777"/>
    </source>
</evidence>
<comment type="caution">
    <text evidence="4">The sequence shown here is derived from an EMBL/GenBank/DDBJ whole genome shotgun (WGS) entry which is preliminary data.</text>
</comment>
<accession>A0A2N1UMN2</accession>
<proteinExistence type="predicted"/>
<evidence type="ECO:0000313" key="4">
    <source>
        <dbReference type="EMBL" id="PKL71998.1"/>
    </source>
</evidence>
<dbReference type="SUPFAM" id="SSF53613">
    <property type="entry name" value="Ribokinase-like"/>
    <property type="match status" value="1"/>
</dbReference>
<dbReference type="InterPro" id="IPR029056">
    <property type="entry name" value="Ribokinase-like"/>
</dbReference>
<dbReference type="InterPro" id="IPR011611">
    <property type="entry name" value="PfkB_dom"/>
</dbReference>
<dbReference type="InterPro" id="IPR002173">
    <property type="entry name" value="Carboh/pur_kinase_PfkB_CS"/>
</dbReference>